<sequence>MASAAVWQFDSSDGELLVTTGVSGPAATMGHRLTLTMPWQATVRWADDEPAEVAVVVDVDSLEVMRGEGGVKGLSGPEKALARSNALKVFDAGRYPRIRFQTDDVTRSDGGYRLDGTLEIHGTVRAHAVEVHVDERGETWKITGETVVRHSDFGLKPYSMMMGAMKVTDEVTVSFTAERVAG</sequence>
<keyword evidence="4" id="KW-1185">Reference proteome</keyword>
<dbReference type="RefSeq" id="WP_200846202.1">
    <property type="nucleotide sequence ID" value="NZ_CACSIP010000076.1"/>
</dbReference>
<gene>
    <name evidence="3" type="ORF">AELLOGFF_02434</name>
</gene>
<dbReference type="AlphaFoldDB" id="A0A5S9RBJ9"/>
<dbReference type="EMBL" id="CACSIP010000076">
    <property type="protein sequence ID" value="CAA0138302.1"/>
    <property type="molecule type" value="Genomic_DNA"/>
</dbReference>
<feature type="domain" description="Lipid/polyisoprenoid-binding YceI-like" evidence="2">
    <location>
        <begin position="6"/>
        <end position="180"/>
    </location>
</feature>
<dbReference type="Gene3D" id="2.40.128.110">
    <property type="entry name" value="Lipid/polyisoprenoid-binding, YceI-like"/>
    <property type="match status" value="1"/>
</dbReference>
<dbReference type="InterPro" id="IPR007372">
    <property type="entry name" value="Lipid/polyisoprenoid-bd_YceI"/>
</dbReference>
<reference evidence="3 4" key="1">
    <citation type="submission" date="2019-11" db="EMBL/GenBank/DDBJ databases">
        <authorList>
            <person name="Holert J."/>
        </authorList>
    </citation>
    <scope>NUCLEOTIDE SEQUENCE [LARGE SCALE GENOMIC DNA]</scope>
    <source>
        <strain evidence="3">BC8_1</strain>
    </source>
</reference>
<proteinExistence type="inferred from homology"/>
<name>A0A5S9RBJ9_MYCVN</name>
<evidence type="ECO:0000256" key="1">
    <source>
        <dbReference type="ARBA" id="ARBA00008812"/>
    </source>
</evidence>
<dbReference type="SUPFAM" id="SSF101874">
    <property type="entry name" value="YceI-like"/>
    <property type="match status" value="1"/>
</dbReference>
<organism evidence="3 4">
    <name type="scientific">Mycolicibacterium vanbaalenii</name>
    <name type="common">Mycobacterium vanbaalenii</name>
    <dbReference type="NCBI Taxonomy" id="110539"/>
    <lineage>
        <taxon>Bacteria</taxon>
        <taxon>Bacillati</taxon>
        <taxon>Actinomycetota</taxon>
        <taxon>Actinomycetes</taxon>
        <taxon>Mycobacteriales</taxon>
        <taxon>Mycobacteriaceae</taxon>
        <taxon>Mycolicibacterium</taxon>
    </lineage>
</organism>
<dbReference type="Pfam" id="PF04264">
    <property type="entry name" value="YceI"/>
    <property type="match status" value="1"/>
</dbReference>
<accession>A0A5S9RBJ9</accession>
<dbReference type="PANTHER" id="PTHR34406:SF1">
    <property type="entry name" value="PROTEIN YCEI"/>
    <property type="match status" value="1"/>
</dbReference>
<evidence type="ECO:0000259" key="2">
    <source>
        <dbReference type="SMART" id="SM00867"/>
    </source>
</evidence>
<evidence type="ECO:0000313" key="3">
    <source>
        <dbReference type="EMBL" id="CAA0138302.1"/>
    </source>
</evidence>
<comment type="similarity">
    <text evidence="1">Belongs to the UPF0312 family.</text>
</comment>
<protein>
    <recommendedName>
        <fullName evidence="2">Lipid/polyisoprenoid-binding YceI-like domain-containing protein</fullName>
    </recommendedName>
</protein>
<dbReference type="Proteomes" id="UP000430146">
    <property type="component" value="Unassembled WGS sequence"/>
</dbReference>
<dbReference type="PANTHER" id="PTHR34406">
    <property type="entry name" value="PROTEIN YCEI"/>
    <property type="match status" value="1"/>
</dbReference>
<dbReference type="InterPro" id="IPR036761">
    <property type="entry name" value="TTHA0802/YceI-like_sf"/>
</dbReference>
<dbReference type="SMART" id="SM00867">
    <property type="entry name" value="YceI"/>
    <property type="match status" value="1"/>
</dbReference>
<evidence type="ECO:0000313" key="4">
    <source>
        <dbReference type="Proteomes" id="UP000430146"/>
    </source>
</evidence>